<evidence type="ECO:0000313" key="2">
    <source>
        <dbReference type="EMBL" id="PWC24679.1"/>
    </source>
</evidence>
<evidence type="ECO:0000256" key="1">
    <source>
        <dbReference type="SAM" id="SignalP"/>
    </source>
</evidence>
<gene>
    <name evidence="2" type="ORF">DDT54_08300</name>
    <name evidence="3" type="ORF">EH206_11025</name>
</gene>
<dbReference type="EMBL" id="QDKK01000011">
    <property type="protein sequence ID" value="PWC24679.1"/>
    <property type="molecule type" value="Genomic_DNA"/>
</dbReference>
<keyword evidence="5" id="KW-1185">Reference proteome</keyword>
<accession>A0A2U1USN2</accession>
<evidence type="ECO:0000313" key="4">
    <source>
        <dbReference type="Proteomes" id="UP000295985"/>
    </source>
</evidence>
<evidence type="ECO:0000313" key="5">
    <source>
        <dbReference type="Proteomes" id="UP000303847"/>
    </source>
</evidence>
<evidence type="ECO:0000313" key="3">
    <source>
        <dbReference type="EMBL" id="QCR04656.1"/>
    </source>
</evidence>
<reference evidence="2 4" key="1">
    <citation type="submission" date="2018-04" db="EMBL/GenBank/DDBJ databases">
        <title>Brenneria corticis sp.nov.</title>
        <authorList>
            <person name="Li Y."/>
        </authorList>
    </citation>
    <scope>NUCLEOTIDE SEQUENCE [LARGE SCALE GENOMIC DNA]</scope>
    <source>
        <strain evidence="2 4">LMG 2694</strain>
    </source>
</reference>
<keyword evidence="1" id="KW-0732">Signal</keyword>
<name>A0A2U1USN2_9GAMM</name>
<dbReference type="RefSeq" id="WP_009112838.1">
    <property type="nucleotide sequence ID" value="NZ_CP034036.1"/>
</dbReference>
<sequence length="158" mass="17853">MRYAALIFLVMSSYAGAGMVENTDMINLYSEQRPQTRVLMSELNEVMKITDPVLGLYKHMNGLTPEVVAVSQHLLQIKDRADELYGKSPTITPFSSCRTVTGMAYSYWLAKLHAITSKNDKHLDEALRQYNKSANECSKQIKTPPPKMVEELQIIDVP</sequence>
<dbReference type="AlphaFoldDB" id="A0A2U1USN2"/>
<protein>
    <submittedName>
        <fullName evidence="2">Uncharacterized protein</fullName>
    </submittedName>
</protein>
<feature type="signal peptide" evidence="1">
    <location>
        <begin position="1"/>
        <end position="17"/>
    </location>
</feature>
<proteinExistence type="predicted"/>
<dbReference type="Proteomes" id="UP000295985">
    <property type="component" value="Unassembled WGS sequence"/>
</dbReference>
<feature type="chain" id="PRO_5015719872" evidence="1">
    <location>
        <begin position="18"/>
        <end position="158"/>
    </location>
</feature>
<dbReference type="EMBL" id="CP034036">
    <property type="protein sequence ID" value="QCR04656.1"/>
    <property type="molecule type" value="Genomic_DNA"/>
</dbReference>
<dbReference type="Proteomes" id="UP000303847">
    <property type="component" value="Chromosome"/>
</dbReference>
<reference evidence="3 5" key="2">
    <citation type="submission" date="2018-11" db="EMBL/GenBank/DDBJ databases">
        <title>Genome sequences of Brenneria nigrifluens and Brenneria rubrifaciens.</title>
        <authorList>
            <person name="Poret-Peterson A.T."/>
            <person name="McClean A.E."/>
            <person name="Kluepfel D.A."/>
        </authorList>
    </citation>
    <scope>NUCLEOTIDE SEQUENCE [LARGE SCALE GENOMIC DNA]</scope>
    <source>
        <strain evidence="3 5">ATCC 13028</strain>
    </source>
</reference>
<dbReference type="OrthoDB" id="6637009at2"/>
<organism evidence="2 4">
    <name type="scientific">Brenneria nigrifluens DSM 30175 = ATCC 13028</name>
    <dbReference type="NCBI Taxonomy" id="1121120"/>
    <lineage>
        <taxon>Bacteria</taxon>
        <taxon>Pseudomonadati</taxon>
        <taxon>Pseudomonadota</taxon>
        <taxon>Gammaproteobacteria</taxon>
        <taxon>Enterobacterales</taxon>
        <taxon>Pectobacteriaceae</taxon>
        <taxon>Brenneria</taxon>
    </lineage>
</organism>